<dbReference type="EMBL" id="CP033926">
    <property type="protein sequence ID" value="AZA99975.1"/>
    <property type="molecule type" value="Genomic_DNA"/>
</dbReference>
<protein>
    <recommendedName>
        <fullName evidence="5">YD repeat-containing protein</fullName>
    </recommendedName>
</protein>
<dbReference type="AlphaFoldDB" id="A0A1N7I553"/>
<keyword evidence="4" id="KW-1185">Reference proteome</keyword>
<evidence type="ECO:0000313" key="2">
    <source>
        <dbReference type="EMBL" id="SIS32110.1"/>
    </source>
</evidence>
<dbReference type="Proteomes" id="UP000186106">
    <property type="component" value="Unassembled WGS sequence"/>
</dbReference>
<reference evidence="2 3" key="1">
    <citation type="submission" date="2017-01" db="EMBL/GenBank/DDBJ databases">
        <authorList>
            <person name="Mah S.A."/>
            <person name="Swanson W.J."/>
            <person name="Moy G.W."/>
            <person name="Vacquier V.D."/>
        </authorList>
    </citation>
    <scope>NUCLEOTIDE SEQUENCE [LARGE SCALE GENOMIC DNA]</scope>
    <source>
        <strain evidence="2 3">DSM 16927</strain>
    </source>
</reference>
<dbReference type="RefSeq" id="WP_123867331.1">
    <property type="nucleotide sequence ID" value="NZ_CP033926.1"/>
</dbReference>
<dbReference type="EMBL" id="FTNZ01000002">
    <property type="protein sequence ID" value="SIS32110.1"/>
    <property type="molecule type" value="Genomic_DNA"/>
</dbReference>
<evidence type="ECO:0000313" key="4">
    <source>
        <dbReference type="Proteomes" id="UP000279541"/>
    </source>
</evidence>
<dbReference type="Proteomes" id="UP000279541">
    <property type="component" value="Chromosome"/>
</dbReference>
<proteinExistence type="predicted"/>
<name>A0A1N7I553_9FLAO</name>
<dbReference type="KEGG" id="cjt:EG359_10225"/>
<dbReference type="OrthoDB" id="9814627at2"/>
<accession>A0A1N7I553</accession>
<evidence type="ECO:0000313" key="1">
    <source>
        <dbReference type="EMBL" id="AZA99975.1"/>
    </source>
</evidence>
<sequence length="990" mass="111722">MKRKIITLGTILFLNSIVEAQYTPKVLPPSPNASSLAKFVESPVSYYRGTANVNIPLFNIDSGDLPLNISLQYDTKGILVGEIASAVGAGWSLNAGGLITRQVRQRPDEYNQGYLTYNYNSTFQTDVNVRQAQRTIGSTYSDSSQPLDEDPDLYIINFLGKSGKFIIDNSTKKAVVQGFEDWQVKIDYVNINASDFAIDRITITDELGIKYFFGQDAAGSNSPAYDIVKSSSSKLLGSGDVTASDDNHRTAWHLKEVKTLKYSYIFNYTPETVDTYSKTDLKKNLNEPINMRISMGFNRTEQKRLQSISFPDGQLDLEYDTTVRQDLKGGYALKSFTLKKIKETENQVQPYIKKIELLQNFREGDLDHSNIEPTVLTTDNKGDKRLFLNQINEVEPYNNEVISSYKFEYNPRKLPNRHSNSIDYWGYYNGKPNFKNIFETVADRNVYADAAEAGILTKITYPTGGTESFYYENNNSLIPDHLISQIYPTPSSNNFVGGGRRISRIETNDNNKVTKRKFTYTLDNGITSGQLLGIPDYLSVIDTYGKISTVAGQISNRIQPMSSFNNAGQVGYSQVTESFLSADNSVLWSRKYSYTNYLDGGEYYRYPYHIPDDMGWARGLNTETVSYDSSGKPVEKLENKYSFSGTPLPYRFYEKYGGTVVNNIPKSGFPVVTPPAQIPLNYLLSHNVKSIPMYKPGKYWEGTGPTSGELLDVNLYRTAFFYGAMIKNYQKIKTEYENGLPVKTIITDTANESLNHHQITFEKTTYSDGTSQETSYQYAHEKGNQKLITNNMVSIPLETKTVKKQNTNDLSGKVISKTETKYDNLTYAFPTSVLSYDLQNNNIPREEISYDRYDSNGNLQQYTIGNGISTVIIWGYKNTRPIAKIENAKLENIPSSLITNIVTASDKDGYAMSGSNETNLLSALKTFRDSLSNYQVTTYTYDPLVGVRSITPPTGISEIYIYDISNRLIEIREDNQGGKLLKEFSYHYKN</sequence>
<reference evidence="1 4" key="2">
    <citation type="submission" date="2018-11" db="EMBL/GenBank/DDBJ databases">
        <title>Proposal to divide the Flavobacteriaceae and reorganize its genera based on Amino Acid Identity values calculated from whole genome sequences.</title>
        <authorList>
            <person name="Nicholson A.C."/>
            <person name="Gulvik C.A."/>
            <person name="Whitney A.M."/>
            <person name="Humrighouse B.W."/>
            <person name="Bell M."/>
            <person name="Holmes B."/>
            <person name="Steigerwalt A.G."/>
            <person name="Villarma A."/>
            <person name="Sheth M."/>
            <person name="Batra D."/>
            <person name="Pryor J."/>
            <person name="Bernardet J.-F."/>
            <person name="Hugo C."/>
            <person name="Kampfer P."/>
            <person name="Newman J."/>
            <person name="McQuiston J.R."/>
        </authorList>
    </citation>
    <scope>NUCLEOTIDE SEQUENCE [LARGE SCALE GENOMIC DNA]</scope>
    <source>
        <strain evidence="1 4">DSM 16927</strain>
    </source>
</reference>
<evidence type="ECO:0008006" key="5">
    <source>
        <dbReference type="Google" id="ProtNLM"/>
    </source>
</evidence>
<organism evidence="2 3">
    <name type="scientific">Chryseobacterium joostei</name>
    <dbReference type="NCBI Taxonomy" id="112234"/>
    <lineage>
        <taxon>Bacteria</taxon>
        <taxon>Pseudomonadati</taxon>
        <taxon>Bacteroidota</taxon>
        <taxon>Flavobacteriia</taxon>
        <taxon>Flavobacteriales</taxon>
        <taxon>Weeksellaceae</taxon>
        <taxon>Chryseobacterium group</taxon>
        <taxon>Chryseobacterium</taxon>
    </lineage>
</organism>
<gene>
    <name evidence="1" type="ORF">EG359_10225</name>
    <name evidence="2" type="ORF">SAMN05421768_102692</name>
</gene>
<evidence type="ECO:0000313" key="3">
    <source>
        <dbReference type="Proteomes" id="UP000186106"/>
    </source>
</evidence>
<dbReference type="STRING" id="112234.SAMN05421768_102692"/>